<proteinExistence type="predicted"/>
<comment type="caution">
    <text evidence="1">The sequence shown here is derived from an EMBL/GenBank/DDBJ whole genome shotgun (WGS) entry which is preliminary data.</text>
</comment>
<protein>
    <submittedName>
        <fullName evidence="1">Uncharacterized protein</fullName>
    </submittedName>
</protein>
<keyword evidence="2" id="KW-1185">Reference proteome</keyword>
<evidence type="ECO:0000313" key="2">
    <source>
        <dbReference type="Proteomes" id="UP000602442"/>
    </source>
</evidence>
<accession>A0ABS0N4H9</accession>
<organism evidence="1 2">
    <name type="scientific">Aurantiacibacter sediminis</name>
    <dbReference type="NCBI Taxonomy" id="2793064"/>
    <lineage>
        <taxon>Bacteria</taxon>
        <taxon>Pseudomonadati</taxon>
        <taxon>Pseudomonadota</taxon>
        <taxon>Alphaproteobacteria</taxon>
        <taxon>Sphingomonadales</taxon>
        <taxon>Erythrobacteraceae</taxon>
        <taxon>Aurantiacibacter</taxon>
    </lineage>
</organism>
<dbReference type="RefSeq" id="WP_197920946.1">
    <property type="nucleotide sequence ID" value="NZ_CAWPTA010000007.1"/>
</dbReference>
<sequence>MLGACGFITDGADAPAENEATSSAALADNVAEAQADDDADCLTDLWSNQPDPNRAFDRAHDLAEGGSISCATGTTPSEFEAMLADIRQAASSQDRAALLREIEVPLLYIDHAGERRDMPESMEVEAHFDEIFPPEMLDLLKRIELEDMTVVPDQGGFFELGSVWLVATERGGRPRLRTVNQQALNEAIIAAASEETETLTPAELAPAE</sequence>
<reference evidence="1 2" key="1">
    <citation type="submission" date="2020-11" db="EMBL/GenBank/DDBJ databases">
        <title>Erythrobacter sediminis sp. nov., a marine bacterium from a tidal flat of Garorim Bay.</title>
        <authorList>
            <person name="Kim D."/>
            <person name="Yoo Y."/>
            <person name="Kim J.-J."/>
        </authorList>
    </citation>
    <scope>NUCLEOTIDE SEQUENCE [LARGE SCALE GENOMIC DNA]</scope>
    <source>
        <strain evidence="1 2">JGD-13</strain>
    </source>
</reference>
<dbReference type="EMBL" id="JAEANY010000002">
    <property type="protein sequence ID" value="MBH5322241.1"/>
    <property type="molecule type" value="Genomic_DNA"/>
</dbReference>
<dbReference type="Proteomes" id="UP000602442">
    <property type="component" value="Unassembled WGS sequence"/>
</dbReference>
<gene>
    <name evidence="1" type="ORF">I5L03_06540</name>
</gene>
<name>A0ABS0N4H9_9SPHN</name>
<evidence type="ECO:0000313" key="1">
    <source>
        <dbReference type="EMBL" id="MBH5322241.1"/>
    </source>
</evidence>